<dbReference type="PANTHER" id="PTHR46031">
    <property type="match status" value="1"/>
</dbReference>
<dbReference type="GO" id="GO:0003723">
    <property type="term" value="F:RNA binding"/>
    <property type="evidence" value="ECO:0007669"/>
    <property type="project" value="UniProtKB-UniRule"/>
</dbReference>
<name>A0AA41VW49_PAPNU</name>
<keyword evidence="6" id="KW-1185">Reference proteome</keyword>
<evidence type="ECO:0000256" key="1">
    <source>
        <dbReference type="ARBA" id="ARBA00022737"/>
    </source>
</evidence>
<dbReference type="AlphaFoldDB" id="A0AA41VW49"/>
<accession>A0AA41VW49</accession>
<evidence type="ECO:0000313" key="6">
    <source>
        <dbReference type="Proteomes" id="UP001177140"/>
    </source>
</evidence>
<protein>
    <recommendedName>
        <fullName evidence="4">DRBM domain-containing protein</fullName>
    </recommendedName>
</protein>
<dbReference type="InterPro" id="IPR014720">
    <property type="entry name" value="dsRBD_dom"/>
</dbReference>
<evidence type="ECO:0000256" key="3">
    <source>
        <dbReference type="PROSITE-ProRule" id="PRU00266"/>
    </source>
</evidence>
<feature type="domain" description="DRBM" evidence="4">
    <location>
        <begin position="242"/>
        <end position="313"/>
    </location>
</feature>
<sequence>MDQNQCSSSGSGVPDYKNHLNTYAQQSAIPSPVYEYTCTVYLDGEAYRSVNTFGNPEYAEQDASKLALESIAKKVKEECITIGHAFYHSKSSCLFLIFDSMCCKSILNRYAAKMELPIPTYITTQIELHDFISSLAFDGKTYMGHRARSKQDAERLAAREVIMSILGTSGPGTYLSEIFRSESMLSNASHIVEVPQAVQYTYMATGASPGSNCGGSIRRRKQILNPSPRRPPVSKTYLAPANSKSILHQYAVRMNLPIPTYTTTQLEPTTQVERLRVFISSLVFDGKTYTGPPARRKKLAEQLAAREAINSVG</sequence>
<evidence type="ECO:0000259" key="4">
    <source>
        <dbReference type="PROSITE" id="PS50137"/>
    </source>
</evidence>
<dbReference type="Gene3D" id="3.30.160.20">
    <property type="match status" value="3"/>
</dbReference>
<organism evidence="5 6">
    <name type="scientific">Papaver nudicaule</name>
    <name type="common">Iceland poppy</name>
    <dbReference type="NCBI Taxonomy" id="74823"/>
    <lineage>
        <taxon>Eukaryota</taxon>
        <taxon>Viridiplantae</taxon>
        <taxon>Streptophyta</taxon>
        <taxon>Embryophyta</taxon>
        <taxon>Tracheophyta</taxon>
        <taxon>Spermatophyta</taxon>
        <taxon>Magnoliopsida</taxon>
        <taxon>Ranunculales</taxon>
        <taxon>Papaveraceae</taxon>
        <taxon>Papaveroideae</taxon>
        <taxon>Papaver</taxon>
    </lineage>
</organism>
<dbReference type="EMBL" id="JAJJMA010302620">
    <property type="protein sequence ID" value="MCL7048263.1"/>
    <property type="molecule type" value="Genomic_DNA"/>
</dbReference>
<dbReference type="PROSITE" id="PS50137">
    <property type="entry name" value="DS_RBD"/>
    <property type="match status" value="1"/>
</dbReference>
<comment type="caution">
    <text evidence="5">The sequence shown here is derived from an EMBL/GenBank/DDBJ whole genome shotgun (WGS) entry which is preliminary data.</text>
</comment>
<dbReference type="SMART" id="SM00358">
    <property type="entry name" value="DSRM"/>
    <property type="match status" value="3"/>
</dbReference>
<proteinExistence type="predicted"/>
<dbReference type="Pfam" id="PF00035">
    <property type="entry name" value="dsrm"/>
    <property type="match status" value="2"/>
</dbReference>
<dbReference type="Proteomes" id="UP001177140">
    <property type="component" value="Unassembled WGS sequence"/>
</dbReference>
<reference evidence="5" key="1">
    <citation type="submission" date="2022-03" db="EMBL/GenBank/DDBJ databases">
        <title>A functionally conserved STORR gene fusion in Papaver species that diverged 16.8 million years ago.</title>
        <authorList>
            <person name="Catania T."/>
        </authorList>
    </citation>
    <scope>NUCLEOTIDE SEQUENCE</scope>
    <source>
        <strain evidence="5">S-191538</strain>
    </source>
</reference>
<evidence type="ECO:0000256" key="2">
    <source>
        <dbReference type="ARBA" id="ARBA00022884"/>
    </source>
</evidence>
<gene>
    <name evidence="5" type="ORF">MKW94_003342</name>
</gene>
<feature type="non-terminal residue" evidence="5">
    <location>
        <position position="1"/>
    </location>
</feature>
<evidence type="ECO:0000313" key="5">
    <source>
        <dbReference type="EMBL" id="MCL7048263.1"/>
    </source>
</evidence>
<keyword evidence="2 3" id="KW-0694">RNA-binding</keyword>
<dbReference type="PANTHER" id="PTHR46031:SF37">
    <property type="entry name" value="DRBM DOMAIN-CONTAINING PROTEIN"/>
    <property type="match status" value="1"/>
</dbReference>
<keyword evidence="1" id="KW-0677">Repeat</keyword>
<dbReference type="SUPFAM" id="SSF54768">
    <property type="entry name" value="dsRNA-binding domain-like"/>
    <property type="match status" value="3"/>
</dbReference>